<comment type="caution">
    <text evidence="10">The sequence shown here is derived from an EMBL/GenBank/DDBJ whole genome shotgun (WGS) entry which is preliminary data.</text>
</comment>
<name>A0ABU0S4P5_9HYPH</name>
<feature type="binding site" evidence="7">
    <location>
        <position position="51"/>
    </location>
    <ligand>
        <name>ATP</name>
        <dbReference type="ChEBI" id="CHEBI:30616"/>
    </ligand>
</feature>
<dbReference type="NCBIfam" id="NF000592">
    <property type="entry name" value="PRK00013.1"/>
    <property type="match status" value="1"/>
</dbReference>
<keyword evidence="3 7" id="KW-0547">Nucleotide-binding</keyword>
<dbReference type="HAMAP" id="MF_00600">
    <property type="entry name" value="CH60"/>
    <property type="match status" value="1"/>
</dbReference>
<evidence type="ECO:0000256" key="2">
    <source>
        <dbReference type="ARBA" id="ARBA00022490"/>
    </source>
</evidence>
<evidence type="ECO:0000256" key="5">
    <source>
        <dbReference type="ARBA" id="ARBA00023186"/>
    </source>
</evidence>
<dbReference type="InterPro" id="IPR002423">
    <property type="entry name" value="Cpn60/GroEL/TCP-1"/>
</dbReference>
<dbReference type="EMBL" id="JAUSZT010000002">
    <property type="protein sequence ID" value="MDQ0995481.1"/>
    <property type="molecule type" value="Genomic_DNA"/>
</dbReference>
<evidence type="ECO:0000256" key="3">
    <source>
        <dbReference type="ARBA" id="ARBA00022741"/>
    </source>
</evidence>
<dbReference type="NCBIfam" id="NF009487">
    <property type="entry name" value="PRK12849.1"/>
    <property type="match status" value="1"/>
</dbReference>
<comment type="similarity">
    <text evidence="1 7 8">Belongs to the chaperonin (HSP60) family.</text>
</comment>
<dbReference type="PRINTS" id="PR00298">
    <property type="entry name" value="CHAPERONIN60"/>
</dbReference>
<sequence>MAVKEVKFNTDARERMLRGVDILANAVKVTLGPKGRNVVIDKSFGAPRITKDGVSVAKEIELEDKFENMGAQMLREVASKTNDLAGDGTTTATVLAQAIVREGAKAVASGLNPMDLKRGIDIAVDAVIGELKNNARKISKNAEIAQVGTISANGDEEIGRYLAEAMEKVGNEGVITVEEAKTAETELEVVEGMQFDRGYLSPYFVTNQDKMRAELEDPYILIHEKKLSNLQAMLPVLEAVVQSGKPLLIIAEDVEGEALATLVVNKLRGGLKIAAVKAPGFGDRRKAMLEDIAILTGGTVVSEDMGIKLENVTLNMLGRAKKVVIEKENTTIIDGVGSKAEIEGRVSQIRTQIEETTSDYDREKLQERLAKLAGGVAVIRVGGSTEIEVKEKKDRVDDALHATRAAVEEGILPGGGVALLRAVNALDNIYTANSDQQVGVEIVRRAIEAPARQIAENAGAEGSIIVGKLREKSEFSFGWNAQTGEYGDLYAQGVIDPAKVVRTALQDAASVAGLLVTTEAMIAEKPKKETSPALPASAGMDF</sequence>
<dbReference type="SUPFAM" id="SSF54849">
    <property type="entry name" value="GroEL-intermediate domain like"/>
    <property type="match status" value="1"/>
</dbReference>
<keyword evidence="5 7" id="KW-0143">Chaperone</keyword>
<evidence type="ECO:0000256" key="7">
    <source>
        <dbReference type="HAMAP-Rule" id="MF_00600"/>
    </source>
</evidence>
<comment type="subunit">
    <text evidence="7 9">Forms a cylinder of 14 subunits composed of two heptameric rings stacked back-to-back. Interacts with the co-chaperonin GroES.</text>
</comment>
<dbReference type="InterPro" id="IPR027409">
    <property type="entry name" value="GroEL-like_apical_dom_sf"/>
</dbReference>
<keyword evidence="4 7" id="KW-0067">ATP-binding</keyword>
<gene>
    <name evidence="7" type="primary">groEL</name>
    <name evidence="7" type="synonym">groL</name>
    <name evidence="10" type="ORF">QFZ34_000658</name>
</gene>
<dbReference type="PROSITE" id="PS00296">
    <property type="entry name" value="CHAPERONINS_CPN60"/>
    <property type="match status" value="1"/>
</dbReference>
<reference evidence="10 11" key="1">
    <citation type="submission" date="2023-07" db="EMBL/GenBank/DDBJ databases">
        <title>Comparative genomics of wheat-associated soil bacteria to identify genetic determinants of phenazine resistance.</title>
        <authorList>
            <person name="Mouncey N."/>
        </authorList>
    </citation>
    <scope>NUCLEOTIDE SEQUENCE [LARGE SCALE GENOMIC DNA]</scope>
    <source>
        <strain evidence="10 11">W4I11</strain>
    </source>
</reference>
<dbReference type="InterPro" id="IPR027413">
    <property type="entry name" value="GROEL-like_equatorial_sf"/>
</dbReference>
<comment type="subcellular location">
    <subcellularLocation>
        <location evidence="7">Cytoplasm</location>
    </subcellularLocation>
</comment>
<feature type="binding site" evidence="7">
    <location>
        <position position="415"/>
    </location>
    <ligand>
        <name>ATP</name>
        <dbReference type="ChEBI" id="CHEBI:30616"/>
    </ligand>
</feature>
<dbReference type="InterPro" id="IPR001844">
    <property type="entry name" value="Cpn60/GroEL"/>
</dbReference>
<comment type="caution">
    <text evidence="7">Lacks conserved residue(s) required for the propagation of feature annotation.</text>
</comment>
<evidence type="ECO:0000256" key="4">
    <source>
        <dbReference type="ARBA" id="ARBA00022840"/>
    </source>
</evidence>
<keyword evidence="11" id="KW-1185">Reference proteome</keyword>
<evidence type="ECO:0000256" key="8">
    <source>
        <dbReference type="RuleBase" id="RU000418"/>
    </source>
</evidence>
<evidence type="ECO:0000256" key="6">
    <source>
        <dbReference type="ARBA" id="ARBA00023235"/>
    </source>
</evidence>
<organism evidence="10 11">
    <name type="scientific">Phyllobacterium ifriqiyense</name>
    <dbReference type="NCBI Taxonomy" id="314238"/>
    <lineage>
        <taxon>Bacteria</taxon>
        <taxon>Pseudomonadati</taxon>
        <taxon>Pseudomonadota</taxon>
        <taxon>Alphaproteobacteria</taxon>
        <taxon>Hyphomicrobiales</taxon>
        <taxon>Phyllobacteriaceae</taxon>
        <taxon>Phyllobacterium</taxon>
    </lineage>
</organism>
<accession>A0ABU0S4P5</accession>
<dbReference type="InterPro" id="IPR018370">
    <property type="entry name" value="Chaperonin_Cpn60_CS"/>
</dbReference>
<dbReference type="SUPFAM" id="SSF52029">
    <property type="entry name" value="GroEL apical domain-like"/>
    <property type="match status" value="1"/>
</dbReference>
<dbReference type="Proteomes" id="UP001237780">
    <property type="component" value="Unassembled WGS sequence"/>
</dbReference>
<dbReference type="NCBIfam" id="TIGR02348">
    <property type="entry name" value="GroEL"/>
    <property type="match status" value="1"/>
</dbReference>
<dbReference type="EC" id="5.6.1.7" evidence="7"/>
<dbReference type="InterPro" id="IPR027410">
    <property type="entry name" value="TCP-1-like_intermed_sf"/>
</dbReference>
<dbReference type="SUPFAM" id="SSF48592">
    <property type="entry name" value="GroEL equatorial domain-like"/>
    <property type="match status" value="1"/>
</dbReference>
<dbReference type="CDD" id="cd03344">
    <property type="entry name" value="GroEL"/>
    <property type="match status" value="1"/>
</dbReference>
<dbReference type="Gene3D" id="3.50.7.10">
    <property type="entry name" value="GroEL"/>
    <property type="match status" value="1"/>
</dbReference>
<feature type="binding site" evidence="7">
    <location>
        <position position="496"/>
    </location>
    <ligand>
        <name>ATP</name>
        <dbReference type="ChEBI" id="CHEBI:30616"/>
    </ligand>
</feature>
<dbReference type="NCBIfam" id="NF009488">
    <property type="entry name" value="PRK12850.1"/>
    <property type="match status" value="1"/>
</dbReference>
<evidence type="ECO:0000313" key="10">
    <source>
        <dbReference type="EMBL" id="MDQ0995481.1"/>
    </source>
</evidence>
<feature type="binding site" evidence="7">
    <location>
        <begin position="30"/>
        <end position="33"/>
    </location>
    <ligand>
        <name>ATP</name>
        <dbReference type="ChEBI" id="CHEBI:30616"/>
    </ligand>
</feature>
<proteinExistence type="inferred from homology"/>
<protein>
    <recommendedName>
        <fullName evidence="7">Chaperonin GroEL</fullName>
        <ecNumber evidence="7">5.6.1.7</ecNumber>
    </recommendedName>
    <alternativeName>
        <fullName evidence="7">60 kDa chaperonin</fullName>
    </alternativeName>
    <alternativeName>
        <fullName evidence="7">Chaperonin-60</fullName>
        <shortName evidence="7">Cpn60</shortName>
    </alternativeName>
</protein>
<dbReference type="Pfam" id="PF00118">
    <property type="entry name" value="Cpn60_TCP1"/>
    <property type="match status" value="1"/>
</dbReference>
<evidence type="ECO:0000313" key="11">
    <source>
        <dbReference type="Proteomes" id="UP001237780"/>
    </source>
</evidence>
<feature type="binding site" evidence="7">
    <location>
        <begin position="87"/>
        <end position="91"/>
    </location>
    <ligand>
        <name>ATP</name>
        <dbReference type="ChEBI" id="CHEBI:30616"/>
    </ligand>
</feature>
<dbReference type="Gene3D" id="1.10.560.10">
    <property type="entry name" value="GroEL-like equatorial domain"/>
    <property type="match status" value="1"/>
</dbReference>
<dbReference type="RefSeq" id="WP_307276827.1">
    <property type="nucleotide sequence ID" value="NZ_JAUSZT010000002.1"/>
</dbReference>
<evidence type="ECO:0000256" key="9">
    <source>
        <dbReference type="RuleBase" id="RU000419"/>
    </source>
</evidence>
<keyword evidence="6 7" id="KW-0413">Isomerase</keyword>
<keyword evidence="2 7" id="KW-0963">Cytoplasm</keyword>
<dbReference type="NCBIfam" id="NF009489">
    <property type="entry name" value="PRK12851.1"/>
    <property type="match status" value="1"/>
</dbReference>
<dbReference type="Gene3D" id="3.30.260.10">
    <property type="entry name" value="TCP-1-like chaperonin intermediate domain"/>
    <property type="match status" value="1"/>
</dbReference>
<comment type="function">
    <text evidence="7 9">Together with its co-chaperonin GroES, plays an essential role in assisting protein folding. The GroEL-GroES system forms a nano-cage that allows encapsulation of the non-native substrate proteins and provides a physical environment optimized to promote and accelerate protein folding.</text>
</comment>
<dbReference type="PANTHER" id="PTHR45633">
    <property type="entry name" value="60 KDA HEAT SHOCK PROTEIN, MITOCHONDRIAL"/>
    <property type="match status" value="1"/>
</dbReference>
<evidence type="ECO:0000256" key="1">
    <source>
        <dbReference type="ARBA" id="ARBA00006607"/>
    </source>
</evidence>